<comment type="caution">
    <text evidence="1">The sequence shown here is derived from an EMBL/GenBank/DDBJ whole genome shotgun (WGS) entry which is preliminary data.</text>
</comment>
<protein>
    <recommendedName>
        <fullName evidence="3">Endonuclease/exonuclease/phosphatase domain-containing protein</fullName>
    </recommendedName>
</protein>
<name>A0A8J2KU73_9HEXA</name>
<dbReference type="AlphaFoldDB" id="A0A8J2KU73"/>
<proteinExistence type="predicted"/>
<evidence type="ECO:0000313" key="2">
    <source>
        <dbReference type="Proteomes" id="UP000708208"/>
    </source>
</evidence>
<gene>
    <name evidence="1" type="ORF">AFUS01_LOCUS32096</name>
</gene>
<keyword evidence="2" id="KW-1185">Reference proteome</keyword>
<evidence type="ECO:0008006" key="3">
    <source>
        <dbReference type="Google" id="ProtNLM"/>
    </source>
</evidence>
<organism evidence="1 2">
    <name type="scientific">Allacma fusca</name>
    <dbReference type="NCBI Taxonomy" id="39272"/>
    <lineage>
        <taxon>Eukaryota</taxon>
        <taxon>Metazoa</taxon>
        <taxon>Ecdysozoa</taxon>
        <taxon>Arthropoda</taxon>
        <taxon>Hexapoda</taxon>
        <taxon>Collembola</taxon>
        <taxon>Symphypleona</taxon>
        <taxon>Sminthuridae</taxon>
        <taxon>Allacma</taxon>
    </lineage>
</organism>
<dbReference type="Proteomes" id="UP000708208">
    <property type="component" value="Unassembled WGS sequence"/>
</dbReference>
<reference evidence="1" key="1">
    <citation type="submission" date="2021-06" db="EMBL/GenBank/DDBJ databases">
        <authorList>
            <person name="Hodson N. C."/>
            <person name="Mongue J. A."/>
            <person name="Jaron S. K."/>
        </authorList>
    </citation>
    <scope>NUCLEOTIDE SEQUENCE</scope>
</reference>
<feature type="non-terminal residue" evidence="1">
    <location>
        <position position="1"/>
    </location>
</feature>
<accession>A0A8J2KU73</accession>
<sequence>MLRKSMFKNWYEVCRSNQWLIHIAETVTSTKILIVNCYFNSEQQQSSFNNLQFQINDAAASFNPDTTIIMGDFNARIDLHESDHLFGVLTIKLPSNIRHNNKPLANEKSLILKWHPYRKQAYMEEVDNRIRNSDVNSD</sequence>
<dbReference type="EMBL" id="CAJVCH010521104">
    <property type="protein sequence ID" value="CAG7821782.1"/>
    <property type="molecule type" value="Genomic_DNA"/>
</dbReference>
<evidence type="ECO:0000313" key="1">
    <source>
        <dbReference type="EMBL" id="CAG7821782.1"/>
    </source>
</evidence>